<keyword evidence="3" id="KW-0678">Repressor</keyword>
<feature type="repeat" description="MBT" evidence="8">
    <location>
        <begin position="32"/>
        <end position="130"/>
    </location>
</feature>
<evidence type="ECO:0000256" key="7">
    <source>
        <dbReference type="ARBA" id="ARBA00023242"/>
    </source>
</evidence>
<evidence type="ECO:0000256" key="4">
    <source>
        <dbReference type="ARBA" id="ARBA00022737"/>
    </source>
</evidence>
<organism evidence="11 12">
    <name type="scientific">Chinchilla lanigera</name>
    <name type="common">Long-tailed chinchilla</name>
    <name type="synonym">Chinchilla villidera</name>
    <dbReference type="NCBI Taxonomy" id="34839"/>
    <lineage>
        <taxon>Eukaryota</taxon>
        <taxon>Metazoa</taxon>
        <taxon>Chordata</taxon>
        <taxon>Craniata</taxon>
        <taxon>Vertebrata</taxon>
        <taxon>Euteleostomi</taxon>
        <taxon>Mammalia</taxon>
        <taxon>Eutheria</taxon>
        <taxon>Euarchontoglires</taxon>
        <taxon>Glires</taxon>
        <taxon>Rodentia</taxon>
        <taxon>Hystricomorpha</taxon>
        <taxon>Chinchillidae</taxon>
        <taxon>Chinchilla</taxon>
    </lineage>
</organism>
<evidence type="ECO:0000256" key="2">
    <source>
        <dbReference type="ARBA" id="ARBA00008469"/>
    </source>
</evidence>
<dbReference type="PANTHER" id="PTHR12247">
    <property type="entry name" value="POLYCOMB GROUP PROTEIN"/>
    <property type="match status" value="1"/>
</dbReference>
<feature type="region of interest" description="Disordered" evidence="9">
    <location>
        <begin position="485"/>
        <end position="525"/>
    </location>
</feature>
<keyword evidence="5" id="KW-0805">Transcription regulation</keyword>
<dbReference type="FunFam" id="1.10.150.50:FF:000018">
    <property type="entry name" value="Polycomb protein scmh1 isoform 4"/>
    <property type="match status" value="1"/>
</dbReference>
<feature type="region of interest" description="Disordered" evidence="9">
    <location>
        <begin position="1"/>
        <end position="28"/>
    </location>
</feature>
<dbReference type="CDD" id="cd09578">
    <property type="entry name" value="SAM_Scm"/>
    <property type="match status" value="1"/>
</dbReference>
<dbReference type="GO" id="GO:0003682">
    <property type="term" value="F:chromatin binding"/>
    <property type="evidence" value="ECO:0007669"/>
    <property type="project" value="TreeGrafter"/>
</dbReference>
<feature type="region of interest" description="Disordered" evidence="9">
    <location>
        <begin position="292"/>
        <end position="334"/>
    </location>
</feature>
<dbReference type="GO" id="GO:0045892">
    <property type="term" value="P:negative regulation of DNA-templated transcription"/>
    <property type="evidence" value="ECO:0007669"/>
    <property type="project" value="TreeGrafter"/>
</dbReference>
<dbReference type="Pfam" id="PF17208">
    <property type="entry name" value="RBR"/>
    <property type="match status" value="1"/>
</dbReference>
<dbReference type="PROSITE" id="PS51079">
    <property type="entry name" value="MBT"/>
    <property type="match status" value="2"/>
</dbReference>
<feature type="region of interest" description="Disordered" evidence="9">
    <location>
        <begin position="582"/>
        <end position="602"/>
    </location>
</feature>
<keyword evidence="7" id="KW-0539">Nucleus</keyword>
<feature type="compositionally biased region" description="Basic and acidic residues" evidence="9">
    <location>
        <begin position="490"/>
        <end position="507"/>
    </location>
</feature>
<feature type="compositionally biased region" description="Polar residues" evidence="9">
    <location>
        <begin position="294"/>
        <end position="306"/>
    </location>
</feature>
<dbReference type="SMART" id="SM00561">
    <property type="entry name" value="MBT"/>
    <property type="match status" value="2"/>
</dbReference>
<evidence type="ECO:0000259" key="10">
    <source>
        <dbReference type="SMART" id="SM00454"/>
    </source>
</evidence>
<keyword evidence="6" id="KW-0804">Transcription</keyword>
<evidence type="ECO:0000256" key="3">
    <source>
        <dbReference type="ARBA" id="ARBA00022491"/>
    </source>
</evidence>
<dbReference type="InterPro" id="IPR047531">
    <property type="entry name" value="SAM_Scm-like"/>
</dbReference>
<dbReference type="GO" id="GO:0009653">
    <property type="term" value="P:anatomical structure morphogenesis"/>
    <property type="evidence" value="ECO:0007669"/>
    <property type="project" value="Ensembl"/>
</dbReference>
<evidence type="ECO:0000256" key="8">
    <source>
        <dbReference type="PROSITE-ProRule" id="PRU00459"/>
    </source>
</evidence>
<name>A0A8C2YI83_CHILA</name>
<dbReference type="InterPro" id="IPR021987">
    <property type="entry name" value="SLED"/>
</dbReference>
<dbReference type="Proteomes" id="UP000694398">
    <property type="component" value="Unassembled WGS sequence"/>
</dbReference>
<protein>
    <submittedName>
        <fullName evidence="11">Scm polycomb group protein like 2</fullName>
    </submittedName>
</protein>
<dbReference type="Ensembl" id="ENSCLAT00000000616.1">
    <property type="protein sequence ID" value="ENSCLAP00000000585.1"/>
    <property type="gene ID" value="ENSCLAG00000000472.1"/>
</dbReference>
<dbReference type="GO" id="GO:0042393">
    <property type="term" value="F:histone binding"/>
    <property type="evidence" value="ECO:0007669"/>
    <property type="project" value="TreeGrafter"/>
</dbReference>
<dbReference type="InterPro" id="IPR001660">
    <property type="entry name" value="SAM"/>
</dbReference>
<dbReference type="InterPro" id="IPR050548">
    <property type="entry name" value="PcG_chromatin_remod_factors"/>
</dbReference>
<feature type="compositionally biased region" description="Polar residues" evidence="9">
    <location>
        <begin position="587"/>
        <end position="602"/>
    </location>
</feature>
<feature type="repeat" description="MBT" evidence="8">
    <location>
        <begin position="138"/>
        <end position="239"/>
    </location>
</feature>
<dbReference type="PANTHER" id="PTHR12247:SF84">
    <property type="entry name" value="SEX COMB ON MIDLEG-LIKE PROTEIN 2"/>
    <property type="match status" value="1"/>
</dbReference>
<evidence type="ECO:0000256" key="9">
    <source>
        <dbReference type="SAM" id="MobiDB-lite"/>
    </source>
</evidence>
<comment type="similarity">
    <text evidence="2">Belongs to the SCM family.</text>
</comment>
<dbReference type="FunFam" id="2.30.30.140:FF:000016">
    <property type="entry name" value="polycomb protein SCMH1 isoform X1"/>
    <property type="match status" value="1"/>
</dbReference>
<reference evidence="11" key="1">
    <citation type="submission" date="2025-08" db="UniProtKB">
        <authorList>
            <consortium name="Ensembl"/>
        </authorList>
    </citation>
    <scope>IDENTIFICATION</scope>
</reference>
<dbReference type="GO" id="GO:0031519">
    <property type="term" value="C:PcG protein complex"/>
    <property type="evidence" value="ECO:0007669"/>
    <property type="project" value="Ensembl"/>
</dbReference>
<dbReference type="InterPro" id="IPR004092">
    <property type="entry name" value="Mbt"/>
</dbReference>
<dbReference type="InterPro" id="IPR033763">
    <property type="entry name" value="SCML2_RBR"/>
</dbReference>
<feature type="compositionally biased region" description="Basic and acidic residues" evidence="9">
    <location>
        <begin position="322"/>
        <end position="333"/>
    </location>
</feature>
<evidence type="ECO:0000256" key="6">
    <source>
        <dbReference type="ARBA" id="ARBA00023163"/>
    </source>
</evidence>
<accession>A0A8C2YI83</accession>
<dbReference type="GeneTree" id="ENSGT00940000159407"/>
<dbReference type="Gene3D" id="2.30.30.140">
    <property type="match status" value="2"/>
</dbReference>
<feature type="domain" description="SAM" evidence="10">
    <location>
        <begin position="629"/>
        <end position="698"/>
    </location>
</feature>
<dbReference type="Pfam" id="PF02820">
    <property type="entry name" value="MBT"/>
    <property type="match status" value="2"/>
</dbReference>
<keyword evidence="4" id="KW-0677">Repeat</keyword>
<dbReference type="InterPro" id="IPR038348">
    <property type="entry name" value="SLED_sf"/>
</dbReference>
<dbReference type="SUPFAM" id="SSF47769">
    <property type="entry name" value="SAM/Pointed domain"/>
    <property type="match status" value="1"/>
</dbReference>
<sequence length="701" mass="77381">MGQTANEDPMDVKKETQEKTHSTTSSVQSDDFDWDMYLKKTGSISAPSECFRQSKVPPANDFKIGMKLEAHDPRNITSICIATVVGISGVRLRLRLDGSDNSNDFWKLVDSSDIQPVGTCEKEGNLLQPPLGYQMSVSSWPVFVLRILSGSELAPATFFKKEPPRPPVNNFKVGMKLEATDRKNPYFICPATVGDVKRDEVYITFDGWSGAFDYWCKYDSREIFPVGWCCLTGDVLQPPGNKVRGRKKQIQKLLHIPVPIAKNIEKIESSPSDATQHSMQSPQETAVILPTQHLGKSSRNKPSGRTQAPKKGSSYKNIATKKKGESSGKKEKSIPVLCSTSTTSLRTLARISHDKNINPAPSKIVMSTVCVYINKHGNTGPHLDPRKIQQLPDHFGPGPVNVVLRRTVQACVDSAFESKTVFGFLKPDNRGGEVITASFDGETHSVQLPPVNSASFALRFLETLCHSMQCDDLLSSKPFSSCRGNTQSTVEHDKNISVKQEIPEKQSMKRSPQQPVPCTVPLSPKQPKTMMHVCKEEPLSPEGKDMPKEEELEKLKNAALSSGDPLSPLLFSSLTHTSVHGDFPLNEPSTSSSTLAEPKSSSGSSCYEVPTYIAEPEPSVVKQVLPEDPSTWSVDEVIQFMNRTDPQISGPLADLFRQHEIDGKALLLLKSDVVMKYMGLKLGPAIKLCHYIEKLKEGKYN</sequence>
<evidence type="ECO:0000256" key="5">
    <source>
        <dbReference type="ARBA" id="ARBA00023015"/>
    </source>
</evidence>
<dbReference type="SUPFAM" id="SSF63748">
    <property type="entry name" value="Tudor/PWWP/MBT"/>
    <property type="match status" value="2"/>
</dbReference>
<feature type="compositionally biased region" description="Basic and acidic residues" evidence="9">
    <location>
        <begin position="10"/>
        <end position="21"/>
    </location>
</feature>
<keyword evidence="12" id="KW-1185">Reference proteome</keyword>
<proteinExistence type="inferred from homology"/>
<dbReference type="Pfam" id="PF00536">
    <property type="entry name" value="SAM_1"/>
    <property type="match status" value="1"/>
</dbReference>
<evidence type="ECO:0000313" key="12">
    <source>
        <dbReference type="Proteomes" id="UP000694398"/>
    </source>
</evidence>
<dbReference type="InterPro" id="IPR013761">
    <property type="entry name" value="SAM/pointed_sf"/>
</dbReference>
<reference evidence="11" key="2">
    <citation type="submission" date="2025-09" db="UniProtKB">
        <authorList>
            <consortium name="Ensembl"/>
        </authorList>
    </citation>
    <scope>IDENTIFICATION</scope>
</reference>
<dbReference type="Gene3D" id="3.90.1150.190">
    <property type="entry name" value="SLED domain"/>
    <property type="match status" value="1"/>
</dbReference>
<dbReference type="AlphaFoldDB" id="A0A8C2YI83"/>
<dbReference type="SMART" id="SM00454">
    <property type="entry name" value="SAM"/>
    <property type="match status" value="1"/>
</dbReference>
<dbReference type="Pfam" id="PF12140">
    <property type="entry name" value="SLED"/>
    <property type="match status" value="1"/>
</dbReference>
<evidence type="ECO:0000313" key="11">
    <source>
        <dbReference type="Ensembl" id="ENSCLAP00000000585.1"/>
    </source>
</evidence>
<dbReference type="Gene3D" id="1.10.150.50">
    <property type="entry name" value="Transcription Factor, Ets-1"/>
    <property type="match status" value="1"/>
</dbReference>
<evidence type="ECO:0000256" key="1">
    <source>
        <dbReference type="ARBA" id="ARBA00004123"/>
    </source>
</evidence>
<comment type="subcellular location">
    <subcellularLocation>
        <location evidence="1">Nucleus</location>
    </subcellularLocation>
</comment>
<gene>
    <name evidence="11" type="primary">SCML2</name>
</gene>